<feature type="transmembrane region" description="Helical" evidence="1">
    <location>
        <begin position="46"/>
        <end position="66"/>
    </location>
</feature>
<evidence type="ECO:0000256" key="1">
    <source>
        <dbReference type="SAM" id="Phobius"/>
    </source>
</evidence>
<organism evidence="2 3">
    <name type="scientific">Actinoplanes italicus</name>
    <dbReference type="NCBI Taxonomy" id="113567"/>
    <lineage>
        <taxon>Bacteria</taxon>
        <taxon>Bacillati</taxon>
        <taxon>Actinomycetota</taxon>
        <taxon>Actinomycetes</taxon>
        <taxon>Micromonosporales</taxon>
        <taxon>Micromonosporaceae</taxon>
        <taxon>Actinoplanes</taxon>
    </lineage>
</organism>
<evidence type="ECO:0000313" key="2">
    <source>
        <dbReference type="EMBL" id="PRX12645.1"/>
    </source>
</evidence>
<gene>
    <name evidence="2" type="ORF">CLV67_12768</name>
</gene>
<comment type="caution">
    <text evidence="2">The sequence shown here is derived from an EMBL/GenBank/DDBJ whole genome shotgun (WGS) entry which is preliminary data.</text>
</comment>
<keyword evidence="1" id="KW-0812">Transmembrane</keyword>
<dbReference type="OrthoDB" id="3523733at2"/>
<feature type="transmembrane region" description="Helical" evidence="1">
    <location>
        <begin position="260"/>
        <end position="280"/>
    </location>
</feature>
<dbReference type="EMBL" id="PVMZ01000027">
    <property type="protein sequence ID" value="PRX12645.1"/>
    <property type="molecule type" value="Genomic_DNA"/>
</dbReference>
<reference evidence="2 3" key="1">
    <citation type="submission" date="2018-03" db="EMBL/GenBank/DDBJ databases">
        <title>Genomic Encyclopedia of Archaeal and Bacterial Type Strains, Phase II (KMG-II): from individual species to whole genera.</title>
        <authorList>
            <person name="Goeker M."/>
        </authorList>
    </citation>
    <scope>NUCLEOTIDE SEQUENCE [LARGE SCALE GENOMIC DNA]</scope>
    <source>
        <strain evidence="2 3">DSM 43146</strain>
    </source>
</reference>
<sequence>MWRKATAACLVLAPIALTVSTAVDPALGTVEEYGVYRAHPDATQWHSLLLHWAWALFVPGFLGLLAPVRRRGVVLAIFAWVATVVGLVTFGALMSADFALLSLEQQSGVTDAQLAAWDDRMADQTWAVLGWQQLGILGWGLALMLTPIAAARARVINWWTAGLALAGTVLYLLFAISPLPLCILGPVTLVVAYTMAARQVLGFRAAGDEPGVFGRFRRRAGQMCMIAAPLSFAVGMATVPPGSPEPDSILKHPDLGQASAFFLHLAWVLFIPAVLTLAAPGRRVTRIASGLTVLGLINFSGLMFGDYLDLAARQSLGNTIADQAAETQGGYLTFSLGWVLPGMLLALLGLIVVATSAAVDRVVRWWVPALVGAGLAAFFLLGLGPIGVIGPLLLLGGFGAAAVTLRTPAATEVSAVPVG</sequence>
<keyword evidence="1" id="KW-1133">Transmembrane helix</keyword>
<dbReference type="RefSeq" id="WP_146169529.1">
    <property type="nucleotide sequence ID" value="NZ_BOMO01000152.1"/>
</dbReference>
<keyword evidence="3" id="KW-1185">Reference proteome</keyword>
<protein>
    <submittedName>
        <fullName evidence="2">Uncharacterized protein</fullName>
    </submittedName>
</protein>
<dbReference type="AlphaFoldDB" id="A0A2T0JXB9"/>
<feature type="transmembrane region" description="Helical" evidence="1">
    <location>
        <begin position="222"/>
        <end position="240"/>
    </location>
</feature>
<feature type="transmembrane region" description="Helical" evidence="1">
    <location>
        <begin position="158"/>
        <end position="177"/>
    </location>
</feature>
<keyword evidence="1" id="KW-0472">Membrane</keyword>
<feature type="transmembrane region" description="Helical" evidence="1">
    <location>
        <begin position="183"/>
        <end position="201"/>
    </location>
</feature>
<proteinExistence type="predicted"/>
<feature type="transmembrane region" description="Helical" evidence="1">
    <location>
        <begin position="287"/>
        <end position="305"/>
    </location>
</feature>
<feature type="transmembrane region" description="Helical" evidence="1">
    <location>
        <begin position="73"/>
        <end position="94"/>
    </location>
</feature>
<feature type="transmembrane region" description="Helical" evidence="1">
    <location>
        <begin position="131"/>
        <end position="151"/>
    </location>
</feature>
<dbReference type="Proteomes" id="UP000239415">
    <property type="component" value="Unassembled WGS sequence"/>
</dbReference>
<evidence type="ECO:0000313" key="3">
    <source>
        <dbReference type="Proteomes" id="UP000239415"/>
    </source>
</evidence>
<feature type="transmembrane region" description="Helical" evidence="1">
    <location>
        <begin position="366"/>
        <end position="389"/>
    </location>
</feature>
<feature type="transmembrane region" description="Helical" evidence="1">
    <location>
        <begin position="338"/>
        <end position="359"/>
    </location>
</feature>
<accession>A0A2T0JXB9</accession>
<name>A0A2T0JXB9_9ACTN</name>